<dbReference type="InterPro" id="IPR000375">
    <property type="entry name" value="Dynamin_stalk"/>
</dbReference>
<dbReference type="SUPFAM" id="SSF52540">
    <property type="entry name" value="P-loop containing nucleoside triphosphate hydrolases"/>
    <property type="match status" value="1"/>
</dbReference>
<feature type="domain" description="Dynamin-type G" evidence="4">
    <location>
        <begin position="32"/>
        <end position="324"/>
    </location>
</feature>
<dbReference type="PROSITE" id="PS51718">
    <property type="entry name" value="G_DYNAMIN_2"/>
    <property type="match status" value="1"/>
</dbReference>
<dbReference type="GO" id="GO:0006897">
    <property type="term" value="P:endocytosis"/>
    <property type="evidence" value="ECO:0007669"/>
    <property type="project" value="TreeGrafter"/>
</dbReference>
<evidence type="ECO:0000259" key="4">
    <source>
        <dbReference type="PROSITE" id="PS51718"/>
    </source>
</evidence>
<feature type="domain" description="GED" evidence="3">
    <location>
        <begin position="638"/>
        <end position="728"/>
    </location>
</feature>
<dbReference type="GO" id="GO:0016559">
    <property type="term" value="P:peroxisome fission"/>
    <property type="evidence" value="ECO:0007669"/>
    <property type="project" value="TreeGrafter"/>
</dbReference>
<dbReference type="GO" id="GO:0016020">
    <property type="term" value="C:membrane"/>
    <property type="evidence" value="ECO:0007669"/>
    <property type="project" value="TreeGrafter"/>
</dbReference>
<dbReference type="GO" id="GO:0048312">
    <property type="term" value="P:intracellular distribution of mitochondria"/>
    <property type="evidence" value="ECO:0007669"/>
    <property type="project" value="TreeGrafter"/>
</dbReference>
<organism evidence="5 6">
    <name type="scientific">Aspergillus taichungensis</name>
    <dbReference type="NCBI Taxonomy" id="482145"/>
    <lineage>
        <taxon>Eukaryota</taxon>
        <taxon>Fungi</taxon>
        <taxon>Dikarya</taxon>
        <taxon>Ascomycota</taxon>
        <taxon>Pezizomycotina</taxon>
        <taxon>Eurotiomycetes</taxon>
        <taxon>Eurotiomycetidae</taxon>
        <taxon>Eurotiales</taxon>
        <taxon>Aspergillaceae</taxon>
        <taxon>Aspergillus</taxon>
        <taxon>Aspergillus subgen. Circumdati</taxon>
    </lineage>
</organism>
<dbReference type="GO" id="GO:0008017">
    <property type="term" value="F:microtubule binding"/>
    <property type="evidence" value="ECO:0007669"/>
    <property type="project" value="TreeGrafter"/>
</dbReference>
<evidence type="ECO:0000256" key="2">
    <source>
        <dbReference type="ARBA" id="ARBA00023134"/>
    </source>
</evidence>
<evidence type="ECO:0000313" key="5">
    <source>
        <dbReference type="EMBL" id="PLN80206.1"/>
    </source>
</evidence>
<sequence>MARNENSDQQALSDPKLLDKIDKLFACNVGEYISLPQLVVVGDQSSGKSSVLEGLTQLPFPRDSGLCTRFATQIIFRRSKEHSTRTITASVLAGSDASPEKAAGLKDWTWSKVGAFDPSEFSMVMNEVHVLMGVSIESHSAKPTFSNDVFRLEICGPDEDHLSVIDVPGIFKNTVPGVTSKTDIHLVHNMVVAYMKNPRSIMLMVVPANVDIATQEIVELAREYDPDGQRTLGVLTKPDLVDMGAEHRVLDLIRGEDLTFKHGWFLVRNLGQRELQEGVDRNAAEKAFRQTEPWDSVPQDRFGIQSLRVRLQDAVIYNARQSFSQVRSEILKRLKSRQQALKDLGDECITSQQQRSFLLGVVSRFQQITSYGLNSLYAMDDVFVDNPDLRIATLVMNCHIAFAENLSSWAHEYRFIMNNMNQDEGTSAFGTSFMNLQDLKSMNKSDTPPPVINTRTTEDIEELTEILHESTLEKYPNESGIHQWLTEVFHLSRGFEMGTFNPSILAEAFRKQSAKWPNFALGYISDVIILIHRFILKALKLSCGSQHVCDRLKARLMNDLLSKYRDAIKHVCFLLHIERSGMPLTLNHYFNDTLQRMRTARIQAQLAPKAISDQRRGEMVRLSDVSTAHNKSNTKQTVEDIHDILQSYYKAALKRFADNICMQAAGFYLVHGPETPTRLFDPLFVHNLSEEDLEEIAGEEPRVRRLRAQLVKEIGDLEAGKMILQETR</sequence>
<dbReference type="Pfam" id="PF01031">
    <property type="entry name" value="Dynamin_M"/>
    <property type="match status" value="1"/>
</dbReference>
<dbReference type="OrthoDB" id="415706at2759"/>
<dbReference type="GO" id="GO:0005874">
    <property type="term" value="C:microtubule"/>
    <property type="evidence" value="ECO:0007669"/>
    <property type="project" value="TreeGrafter"/>
</dbReference>
<dbReference type="PANTHER" id="PTHR11566:SF215">
    <property type="entry name" value="DYNAMIN GTPASE"/>
    <property type="match status" value="1"/>
</dbReference>
<evidence type="ECO:0000259" key="3">
    <source>
        <dbReference type="PROSITE" id="PS51388"/>
    </source>
</evidence>
<protein>
    <submittedName>
        <fullName evidence="5">P-loop containing nucleoside triphosphate hydrolase protein</fullName>
    </submittedName>
</protein>
<dbReference type="InterPro" id="IPR001401">
    <property type="entry name" value="Dynamin_GTPase"/>
</dbReference>
<dbReference type="Gene3D" id="1.20.120.1240">
    <property type="entry name" value="Dynamin, middle domain"/>
    <property type="match status" value="1"/>
</dbReference>
<dbReference type="PROSITE" id="PS51388">
    <property type="entry name" value="GED"/>
    <property type="match status" value="1"/>
</dbReference>
<keyword evidence="6" id="KW-1185">Reference proteome</keyword>
<dbReference type="InterPro" id="IPR022812">
    <property type="entry name" value="Dynamin"/>
</dbReference>
<proteinExistence type="predicted"/>
<dbReference type="CDD" id="cd08771">
    <property type="entry name" value="DLP_1"/>
    <property type="match status" value="1"/>
</dbReference>
<dbReference type="GO" id="GO:0005739">
    <property type="term" value="C:mitochondrion"/>
    <property type="evidence" value="ECO:0007669"/>
    <property type="project" value="TreeGrafter"/>
</dbReference>
<dbReference type="InterPro" id="IPR020850">
    <property type="entry name" value="GED_dom"/>
</dbReference>
<dbReference type="InterPro" id="IPR027417">
    <property type="entry name" value="P-loop_NTPase"/>
</dbReference>
<dbReference type="GO" id="GO:0000266">
    <property type="term" value="P:mitochondrial fission"/>
    <property type="evidence" value="ECO:0007669"/>
    <property type="project" value="TreeGrafter"/>
</dbReference>
<dbReference type="EMBL" id="KZ559550">
    <property type="protein sequence ID" value="PLN80206.1"/>
    <property type="molecule type" value="Genomic_DNA"/>
</dbReference>
<keyword evidence="2" id="KW-0342">GTP-binding</keyword>
<reference evidence="6" key="1">
    <citation type="submission" date="2017-12" db="EMBL/GenBank/DDBJ databases">
        <authorList>
            <consortium name="DOE Joint Genome Institute"/>
            <person name="Mondo S.J."/>
            <person name="Kjaerbolling I."/>
            <person name="Vesth T.C."/>
            <person name="Frisvad J.C."/>
            <person name="Nybo J.L."/>
            <person name="Theobald S."/>
            <person name="Kuo A."/>
            <person name="Bowyer P."/>
            <person name="Matsuda Y."/>
            <person name="Lyhne E.K."/>
            <person name="Kogle M.E."/>
            <person name="Clum A."/>
            <person name="Lipzen A."/>
            <person name="Salamov A."/>
            <person name="Ngan C.Y."/>
            <person name="Daum C."/>
            <person name="Chiniquy J."/>
            <person name="Barry K."/>
            <person name="LaButti K."/>
            <person name="Haridas S."/>
            <person name="Simmons B.A."/>
            <person name="Magnuson J.K."/>
            <person name="Mortensen U.H."/>
            <person name="Larsen T.O."/>
            <person name="Grigoriev I.V."/>
            <person name="Baker S.E."/>
            <person name="Andersen M.R."/>
            <person name="Nordberg H.P."/>
            <person name="Cantor M.N."/>
            <person name="Hua S.X."/>
        </authorList>
    </citation>
    <scope>NUCLEOTIDE SEQUENCE [LARGE SCALE GENOMIC DNA]</scope>
    <source>
        <strain evidence="6">IBT 19404</strain>
    </source>
</reference>
<dbReference type="PRINTS" id="PR00195">
    <property type="entry name" value="DYNAMIN"/>
</dbReference>
<dbReference type="GO" id="GO:0003924">
    <property type="term" value="F:GTPase activity"/>
    <property type="evidence" value="ECO:0007669"/>
    <property type="project" value="InterPro"/>
</dbReference>
<dbReference type="SMART" id="SM00053">
    <property type="entry name" value="DYNc"/>
    <property type="match status" value="1"/>
</dbReference>
<dbReference type="Proteomes" id="UP000235023">
    <property type="component" value="Unassembled WGS sequence"/>
</dbReference>
<dbReference type="InterPro" id="IPR030381">
    <property type="entry name" value="G_DYNAMIN_dom"/>
</dbReference>
<name>A0A2J5HSF3_9EURO</name>
<dbReference type="FunFam" id="3.40.50.300:FF:001425">
    <property type="entry name" value="Dynamin GTPase, putative"/>
    <property type="match status" value="1"/>
</dbReference>
<dbReference type="Gene3D" id="3.40.50.300">
    <property type="entry name" value="P-loop containing nucleotide triphosphate hydrolases"/>
    <property type="match status" value="1"/>
</dbReference>
<keyword evidence="5" id="KW-0378">Hydrolase</keyword>
<accession>A0A2J5HSF3</accession>
<dbReference type="Pfam" id="PF00350">
    <property type="entry name" value="Dynamin_N"/>
    <property type="match status" value="1"/>
</dbReference>
<dbReference type="GO" id="GO:0005525">
    <property type="term" value="F:GTP binding"/>
    <property type="evidence" value="ECO:0007669"/>
    <property type="project" value="InterPro"/>
</dbReference>
<dbReference type="AlphaFoldDB" id="A0A2J5HSF3"/>
<evidence type="ECO:0000256" key="1">
    <source>
        <dbReference type="ARBA" id="ARBA00022741"/>
    </source>
</evidence>
<dbReference type="InterPro" id="IPR045063">
    <property type="entry name" value="Dynamin_N"/>
</dbReference>
<evidence type="ECO:0000313" key="6">
    <source>
        <dbReference type="Proteomes" id="UP000235023"/>
    </source>
</evidence>
<gene>
    <name evidence="5" type="ORF">BDW42DRAFT_201359</name>
</gene>
<keyword evidence="1" id="KW-0547">Nucleotide-binding</keyword>
<dbReference type="PANTHER" id="PTHR11566">
    <property type="entry name" value="DYNAMIN"/>
    <property type="match status" value="1"/>
</dbReference>